<accession>A0A9X4JVT6</accession>
<dbReference type="Proteomes" id="UP001154312">
    <property type="component" value="Unassembled WGS sequence"/>
</dbReference>
<evidence type="ECO:0000313" key="7">
    <source>
        <dbReference type="Proteomes" id="UP001154312"/>
    </source>
</evidence>
<dbReference type="InterPro" id="IPR001131">
    <property type="entry name" value="Peptidase_M24B_aminopep-P_CS"/>
</dbReference>
<gene>
    <name evidence="6" type="ORF">L7E55_11300</name>
</gene>
<dbReference type="PANTHER" id="PTHR46112:SF3">
    <property type="entry name" value="AMINOPEPTIDASE YPDF"/>
    <property type="match status" value="1"/>
</dbReference>
<dbReference type="SUPFAM" id="SSF53092">
    <property type="entry name" value="Creatinase/prolidase N-terminal domain"/>
    <property type="match status" value="1"/>
</dbReference>
<dbReference type="InterPro" id="IPR000994">
    <property type="entry name" value="Pept_M24"/>
</dbReference>
<dbReference type="CDD" id="cd01092">
    <property type="entry name" value="APP-like"/>
    <property type="match status" value="1"/>
</dbReference>
<dbReference type="FunFam" id="3.90.230.10:FF:000014">
    <property type="entry name" value="Aminopeptidase P family protein"/>
    <property type="match status" value="1"/>
</dbReference>
<dbReference type="InterPro" id="IPR036005">
    <property type="entry name" value="Creatinase/aminopeptidase-like"/>
</dbReference>
<dbReference type="Pfam" id="PF01321">
    <property type="entry name" value="Creatinase_N"/>
    <property type="match status" value="1"/>
</dbReference>
<dbReference type="InterPro" id="IPR001714">
    <property type="entry name" value="Pept_M24_MAP"/>
</dbReference>
<organism evidence="6 7">
    <name type="scientific">Pelotomaculum isophthalicicum JI</name>
    <dbReference type="NCBI Taxonomy" id="947010"/>
    <lineage>
        <taxon>Bacteria</taxon>
        <taxon>Bacillati</taxon>
        <taxon>Bacillota</taxon>
        <taxon>Clostridia</taxon>
        <taxon>Eubacteriales</taxon>
        <taxon>Desulfotomaculaceae</taxon>
        <taxon>Pelotomaculum</taxon>
    </lineage>
</organism>
<dbReference type="AlphaFoldDB" id="A0A9X4JVT6"/>
<comment type="similarity">
    <text evidence="1">Belongs to the peptidase M24B family.</text>
</comment>
<sequence>MQVRINKLQELLAAAQIEALYVTNPENRYYLSGFTGTDGALLVCRDKTFLLTDFRYLEQAKDESPGMTIIEVKDSYAEALASILAENKISSLGCEGEHLAYNQFLMLKDKLVNLEIKEKSGLVEKLRLTKYDDEIKNIAEAVRLAEQAFEKVLPIIKPGVSEREVALQLEYSMRCMGADGAAFDIIVASGPRSALPHGVASTRKLREGDLVTLDFGAVYHGYHSDITRTVVIGEPGPKQQEIYYIVLEAQMRAIEAIRSGRRASDVDRIARDVIAAKGYGERFGHGTGHGLGLSIHENPRLSSKDDTVLRQGMIVTVEPGIYLPDWGGVRIEDTVVVEESGCKVLTGIPKDKLINLLNLS</sequence>
<comment type="caution">
    <text evidence="6">The sequence shown here is derived from an EMBL/GenBank/DDBJ whole genome shotgun (WGS) entry which is preliminary data.</text>
</comment>
<dbReference type="InterPro" id="IPR050659">
    <property type="entry name" value="Peptidase_M24B"/>
</dbReference>
<keyword evidence="2" id="KW-0479">Metal-binding</keyword>
<dbReference type="Gene3D" id="3.90.230.10">
    <property type="entry name" value="Creatinase/methionine aminopeptidase superfamily"/>
    <property type="match status" value="1"/>
</dbReference>
<dbReference type="Gene3D" id="3.40.350.10">
    <property type="entry name" value="Creatinase/prolidase N-terminal domain"/>
    <property type="match status" value="1"/>
</dbReference>
<evidence type="ECO:0000256" key="2">
    <source>
        <dbReference type="ARBA" id="ARBA00022723"/>
    </source>
</evidence>
<evidence type="ECO:0000256" key="1">
    <source>
        <dbReference type="ARBA" id="ARBA00008766"/>
    </source>
</evidence>
<evidence type="ECO:0000256" key="3">
    <source>
        <dbReference type="ARBA" id="ARBA00022801"/>
    </source>
</evidence>
<feature type="domain" description="Peptidase M24" evidence="4">
    <location>
        <begin position="137"/>
        <end position="339"/>
    </location>
</feature>
<reference evidence="6" key="1">
    <citation type="submission" date="2022-02" db="EMBL/GenBank/DDBJ databases">
        <authorList>
            <person name="Leng L."/>
        </authorList>
    </citation>
    <scope>NUCLEOTIDE SEQUENCE</scope>
    <source>
        <strain evidence="6">JI</strain>
    </source>
</reference>
<keyword evidence="7" id="KW-1185">Reference proteome</keyword>
<protein>
    <submittedName>
        <fullName evidence="6">Xaa-Pro peptidase family protein</fullName>
    </submittedName>
</protein>
<dbReference type="EMBL" id="JAKOAV010000021">
    <property type="protein sequence ID" value="MDF9408936.1"/>
    <property type="molecule type" value="Genomic_DNA"/>
</dbReference>
<keyword evidence="3" id="KW-0378">Hydrolase</keyword>
<dbReference type="Pfam" id="PF00557">
    <property type="entry name" value="Peptidase_M24"/>
    <property type="match status" value="1"/>
</dbReference>
<evidence type="ECO:0000313" key="6">
    <source>
        <dbReference type="EMBL" id="MDF9408936.1"/>
    </source>
</evidence>
<dbReference type="InterPro" id="IPR029149">
    <property type="entry name" value="Creatin/AminoP/Spt16_N"/>
</dbReference>
<proteinExistence type="inferred from homology"/>
<dbReference type="GO" id="GO:0008235">
    <property type="term" value="F:metalloexopeptidase activity"/>
    <property type="evidence" value="ECO:0007669"/>
    <property type="project" value="UniProtKB-ARBA"/>
</dbReference>
<evidence type="ECO:0000259" key="5">
    <source>
        <dbReference type="Pfam" id="PF01321"/>
    </source>
</evidence>
<dbReference type="PANTHER" id="PTHR46112">
    <property type="entry name" value="AMINOPEPTIDASE"/>
    <property type="match status" value="1"/>
</dbReference>
<name>A0A9X4JVT6_9FIRM</name>
<evidence type="ECO:0000259" key="4">
    <source>
        <dbReference type="Pfam" id="PF00557"/>
    </source>
</evidence>
<dbReference type="PRINTS" id="PR00599">
    <property type="entry name" value="MAPEPTIDASE"/>
</dbReference>
<dbReference type="InterPro" id="IPR000587">
    <property type="entry name" value="Creatinase_N"/>
</dbReference>
<dbReference type="SUPFAM" id="SSF55920">
    <property type="entry name" value="Creatinase/aminopeptidase"/>
    <property type="match status" value="1"/>
</dbReference>
<dbReference type="GO" id="GO:0046872">
    <property type="term" value="F:metal ion binding"/>
    <property type="evidence" value="ECO:0007669"/>
    <property type="project" value="UniProtKB-KW"/>
</dbReference>
<feature type="domain" description="Creatinase N-terminal" evidence="5">
    <location>
        <begin position="4"/>
        <end position="128"/>
    </location>
</feature>
<dbReference type="RefSeq" id="WP_277444412.1">
    <property type="nucleotide sequence ID" value="NZ_JAKOAV010000021.1"/>
</dbReference>
<dbReference type="GO" id="GO:0004177">
    <property type="term" value="F:aminopeptidase activity"/>
    <property type="evidence" value="ECO:0007669"/>
    <property type="project" value="UniProtKB-ARBA"/>
</dbReference>
<dbReference type="PROSITE" id="PS00491">
    <property type="entry name" value="PROLINE_PEPTIDASE"/>
    <property type="match status" value="1"/>
</dbReference>